<dbReference type="SUPFAM" id="SSF46689">
    <property type="entry name" value="Homeodomain-like"/>
    <property type="match status" value="1"/>
</dbReference>
<proteinExistence type="predicted"/>
<feature type="domain" description="HTH araC/xylS-type" evidence="4">
    <location>
        <begin position="178"/>
        <end position="276"/>
    </location>
</feature>
<keyword evidence="6" id="KW-1185">Reference proteome</keyword>
<keyword evidence="3" id="KW-0804">Transcription</keyword>
<dbReference type="Pfam" id="PF20240">
    <property type="entry name" value="DUF6597"/>
    <property type="match status" value="1"/>
</dbReference>
<comment type="caution">
    <text evidence="5">The sequence shown here is derived from an EMBL/GenBank/DDBJ whole genome shotgun (WGS) entry which is preliminary data.</text>
</comment>
<evidence type="ECO:0000256" key="3">
    <source>
        <dbReference type="ARBA" id="ARBA00023163"/>
    </source>
</evidence>
<evidence type="ECO:0000256" key="2">
    <source>
        <dbReference type="ARBA" id="ARBA00023125"/>
    </source>
</evidence>
<dbReference type="Pfam" id="PF12833">
    <property type="entry name" value="HTH_18"/>
    <property type="match status" value="1"/>
</dbReference>
<organism evidence="5 6">
    <name type="scientific">Actinoplanes palleronii</name>
    <dbReference type="NCBI Taxonomy" id="113570"/>
    <lineage>
        <taxon>Bacteria</taxon>
        <taxon>Bacillati</taxon>
        <taxon>Actinomycetota</taxon>
        <taxon>Actinomycetes</taxon>
        <taxon>Micromonosporales</taxon>
        <taxon>Micromonosporaceae</taxon>
        <taxon>Actinoplanes</taxon>
    </lineage>
</organism>
<evidence type="ECO:0000259" key="4">
    <source>
        <dbReference type="PROSITE" id="PS01124"/>
    </source>
</evidence>
<sequence length="295" mass="31807">MIDEYVQARPAPPLRPHIAFYSGYRQRGVPPGRHRGLPSPYLTLIFTMDEPLVIAEHPDRRQVPGTFDALLGGLHLRPATITHDGCQSGVQVALHPPGCRALLGLPAAELAGLDVDPGAVLGAPFVGQLRERLSAAPGWPARFAALDTALTALLPDASTPYRYAVRHRTTIPPAHAAAERIAHVWASLCRGGTPIAELAGEVGWSARHLTDRFHAELGLRPKEAGRIARFDRARRALRPGVRFADIAAEHGYADQSHLVRDFQAFAGCAPSRWLSDEFGFVQASAAAADHDGGHD</sequence>
<evidence type="ECO:0000256" key="1">
    <source>
        <dbReference type="ARBA" id="ARBA00023015"/>
    </source>
</evidence>
<protein>
    <submittedName>
        <fullName evidence="5">AraC family transcriptional regulator</fullName>
    </submittedName>
</protein>
<gene>
    <name evidence="5" type="ORF">Apa02nite_039700</name>
</gene>
<keyword evidence="2" id="KW-0238">DNA-binding</keyword>
<dbReference type="InterPro" id="IPR018060">
    <property type="entry name" value="HTH_AraC"/>
</dbReference>
<evidence type="ECO:0000313" key="6">
    <source>
        <dbReference type="Proteomes" id="UP000624709"/>
    </source>
</evidence>
<dbReference type="InterPro" id="IPR050204">
    <property type="entry name" value="AraC_XylS_family_regulators"/>
</dbReference>
<accession>A0ABQ4BB32</accession>
<dbReference type="InterPro" id="IPR009057">
    <property type="entry name" value="Homeodomain-like_sf"/>
</dbReference>
<dbReference type="InterPro" id="IPR046532">
    <property type="entry name" value="DUF6597"/>
</dbReference>
<reference evidence="5 6" key="1">
    <citation type="submission" date="2021-01" db="EMBL/GenBank/DDBJ databases">
        <title>Whole genome shotgun sequence of Actinoplanes palleronii NBRC 14916.</title>
        <authorList>
            <person name="Komaki H."/>
            <person name="Tamura T."/>
        </authorList>
    </citation>
    <scope>NUCLEOTIDE SEQUENCE [LARGE SCALE GENOMIC DNA]</scope>
    <source>
        <strain evidence="5 6">NBRC 14916</strain>
    </source>
</reference>
<evidence type="ECO:0000313" key="5">
    <source>
        <dbReference type="EMBL" id="GIE67862.1"/>
    </source>
</evidence>
<dbReference type="PROSITE" id="PS01124">
    <property type="entry name" value="HTH_ARAC_FAMILY_2"/>
    <property type="match status" value="1"/>
</dbReference>
<dbReference type="Gene3D" id="1.10.10.60">
    <property type="entry name" value="Homeodomain-like"/>
    <property type="match status" value="1"/>
</dbReference>
<keyword evidence="1" id="KW-0805">Transcription regulation</keyword>
<name>A0ABQ4BB32_9ACTN</name>
<dbReference type="PANTHER" id="PTHR46796">
    <property type="entry name" value="HTH-TYPE TRANSCRIPTIONAL ACTIVATOR RHAS-RELATED"/>
    <property type="match status" value="1"/>
</dbReference>
<dbReference type="RefSeq" id="WP_203826296.1">
    <property type="nucleotide sequence ID" value="NZ_BAAATY010000031.1"/>
</dbReference>
<dbReference type="Proteomes" id="UP000624709">
    <property type="component" value="Unassembled WGS sequence"/>
</dbReference>
<dbReference type="PANTHER" id="PTHR46796:SF15">
    <property type="entry name" value="BLL1074 PROTEIN"/>
    <property type="match status" value="1"/>
</dbReference>
<dbReference type="EMBL" id="BOMS01000053">
    <property type="protein sequence ID" value="GIE67862.1"/>
    <property type="molecule type" value="Genomic_DNA"/>
</dbReference>
<dbReference type="SMART" id="SM00342">
    <property type="entry name" value="HTH_ARAC"/>
    <property type="match status" value="1"/>
</dbReference>